<gene>
    <name evidence="2" type="ORF">QBC42DRAFT_295883</name>
</gene>
<organism evidence="2 3">
    <name type="scientific">Cladorrhinum samala</name>
    <dbReference type="NCBI Taxonomy" id="585594"/>
    <lineage>
        <taxon>Eukaryota</taxon>
        <taxon>Fungi</taxon>
        <taxon>Dikarya</taxon>
        <taxon>Ascomycota</taxon>
        <taxon>Pezizomycotina</taxon>
        <taxon>Sordariomycetes</taxon>
        <taxon>Sordariomycetidae</taxon>
        <taxon>Sordariales</taxon>
        <taxon>Podosporaceae</taxon>
        <taxon>Cladorrhinum</taxon>
    </lineage>
</organism>
<sequence>MSTLGKRALWLTLLILPLFTNVTVKARIPPPPYWFWYDPKCTQRDKACFMIDYINEMFYMARSAANHVRDWNDRDFQRVFQLIFKQSWNGAPWPPHAMTNIFSMGDLPNMATKDWVSSTFLFMAENWKETDNRLYANLRIYCDDVYMAPGGRYEAHGPTPMAPFYKMYDTQNTYWRRATAGNQIHDCDAHPDRTFAASGIEMSGRRDDSSVTWFATIDICQNLWNQLHEADRAESDINWVPRSAVELAISRDGDLHNLPVPKLSKLWPVMVLMNQWLTVPPALLELPNTPDGTNSGWEYLMGLTAADLAFHPEAYSMLALWAALADIPVHEERGGYTIDREWAQLPDNMKYVDFEYRHPNYPLYENRGYRGNATAYRDLTGIRNIRLKPPTGSGSK</sequence>
<accession>A0AAV9HVN3</accession>
<dbReference type="Proteomes" id="UP001321749">
    <property type="component" value="Unassembled WGS sequence"/>
</dbReference>
<dbReference type="EMBL" id="MU864958">
    <property type="protein sequence ID" value="KAK4463552.1"/>
    <property type="molecule type" value="Genomic_DNA"/>
</dbReference>
<reference evidence="2" key="2">
    <citation type="submission" date="2023-06" db="EMBL/GenBank/DDBJ databases">
        <authorList>
            <consortium name="Lawrence Berkeley National Laboratory"/>
            <person name="Mondo S.J."/>
            <person name="Hensen N."/>
            <person name="Bonometti L."/>
            <person name="Westerberg I."/>
            <person name="Brannstrom I.O."/>
            <person name="Guillou S."/>
            <person name="Cros-Aarteil S."/>
            <person name="Calhoun S."/>
            <person name="Haridas S."/>
            <person name="Kuo A."/>
            <person name="Pangilinan J."/>
            <person name="Riley R."/>
            <person name="Labutti K."/>
            <person name="Andreopoulos B."/>
            <person name="Lipzen A."/>
            <person name="Chen C."/>
            <person name="Yanf M."/>
            <person name="Daum C."/>
            <person name="Ng V."/>
            <person name="Clum A."/>
            <person name="Steindorff A."/>
            <person name="Ohm R."/>
            <person name="Martin F."/>
            <person name="Silar P."/>
            <person name="Natvig D."/>
            <person name="Lalanne C."/>
            <person name="Gautier V."/>
            <person name="Ament-Velasquez S.L."/>
            <person name="Kruys A."/>
            <person name="Hutchinson M.I."/>
            <person name="Powell A.J."/>
            <person name="Barry K."/>
            <person name="Miller A.N."/>
            <person name="Grigoriev I.V."/>
            <person name="Debuchy R."/>
            <person name="Gladieux P."/>
            <person name="Thoren M.H."/>
            <person name="Johannesson H."/>
        </authorList>
    </citation>
    <scope>NUCLEOTIDE SEQUENCE</scope>
    <source>
        <strain evidence="2">PSN324</strain>
    </source>
</reference>
<reference evidence="2" key="1">
    <citation type="journal article" date="2023" name="Mol. Phylogenet. Evol.">
        <title>Genome-scale phylogeny and comparative genomics of the fungal order Sordariales.</title>
        <authorList>
            <person name="Hensen N."/>
            <person name="Bonometti L."/>
            <person name="Westerberg I."/>
            <person name="Brannstrom I.O."/>
            <person name="Guillou S."/>
            <person name="Cros-Aarteil S."/>
            <person name="Calhoun S."/>
            <person name="Haridas S."/>
            <person name="Kuo A."/>
            <person name="Mondo S."/>
            <person name="Pangilinan J."/>
            <person name="Riley R."/>
            <person name="LaButti K."/>
            <person name="Andreopoulos B."/>
            <person name="Lipzen A."/>
            <person name="Chen C."/>
            <person name="Yan M."/>
            <person name="Daum C."/>
            <person name="Ng V."/>
            <person name="Clum A."/>
            <person name="Steindorff A."/>
            <person name="Ohm R.A."/>
            <person name="Martin F."/>
            <person name="Silar P."/>
            <person name="Natvig D.O."/>
            <person name="Lalanne C."/>
            <person name="Gautier V."/>
            <person name="Ament-Velasquez S.L."/>
            <person name="Kruys A."/>
            <person name="Hutchinson M.I."/>
            <person name="Powell A.J."/>
            <person name="Barry K."/>
            <person name="Miller A.N."/>
            <person name="Grigoriev I.V."/>
            <person name="Debuchy R."/>
            <person name="Gladieux P."/>
            <person name="Hiltunen Thoren M."/>
            <person name="Johannesson H."/>
        </authorList>
    </citation>
    <scope>NUCLEOTIDE SEQUENCE</scope>
    <source>
        <strain evidence="2">PSN324</strain>
    </source>
</reference>
<evidence type="ECO:0000313" key="3">
    <source>
        <dbReference type="Proteomes" id="UP001321749"/>
    </source>
</evidence>
<evidence type="ECO:0000256" key="1">
    <source>
        <dbReference type="SAM" id="SignalP"/>
    </source>
</evidence>
<feature type="signal peptide" evidence="1">
    <location>
        <begin position="1"/>
        <end position="26"/>
    </location>
</feature>
<name>A0AAV9HVN3_9PEZI</name>
<keyword evidence="1" id="KW-0732">Signal</keyword>
<keyword evidence="3" id="KW-1185">Reference proteome</keyword>
<evidence type="ECO:0000313" key="2">
    <source>
        <dbReference type="EMBL" id="KAK4463552.1"/>
    </source>
</evidence>
<protein>
    <submittedName>
        <fullName evidence="2">Uncharacterized protein</fullName>
    </submittedName>
</protein>
<proteinExistence type="predicted"/>
<dbReference type="AlphaFoldDB" id="A0AAV9HVN3"/>
<feature type="chain" id="PRO_5043597445" evidence="1">
    <location>
        <begin position="27"/>
        <end position="396"/>
    </location>
</feature>
<comment type="caution">
    <text evidence="2">The sequence shown here is derived from an EMBL/GenBank/DDBJ whole genome shotgun (WGS) entry which is preliminary data.</text>
</comment>